<organism evidence="3 4">
    <name type="scientific">Plakobranchus ocellatus</name>
    <dbReference type="NCBI Taxonomy" id="259542"/>
    <lineage>
        <taxon>Eukaryota</taxon>
        <taxon>Metazoa</taxon>
        <taxon>Spiralia</taxon>
        <taxon>Lophotrochozoa</taxon>
        <taxon>Mollusca</taxon>
        <taxon>Gastropoda</taxon>
        <taxon>Heterobranchia</taxon>
        <taxon>Euthyneura</taxon>
        <taxon>Panpulmonata</taxon>
        <taxon>Sacoglossa</taxon>
        <taxon>Placobranchoidea</taxon>
        <taxon>Plakobranchidae</taxon>
        <taxon>Plakobranchus</taxon>
    </lineage>
</organism>
<feature type="compositionally biased region" description="Basic and acidic residues" evidence="2">
    <location>
        <begin position="3119"/>
        <end position="3140"/>
    </location>
</feature>
<feature type="compositionally biased region" description="Basic and acidic residues" evidence="2">
    <location>
        <begin position="2958"/>
        <end position="2973"/>
    </location>
</feature>
<evidence type="ECO:0000313" key="3">
    <source>
        <dbReference type="EMBL" id="GFO38909.1"/>
    </source>
</evidence>
<feature type="compositionally biased region" description="Basic and acidic residues" evidence="2">
    <location>
        <begin position="732"/>
        <end position="755"/>
    </location>
</feature>
<feature type="compositionally biased region" description="Polar residues" evidence="2">
    <location>
        <begin position="2661"/>
        <end position="2680"/>
    </location>
</feature>
<feature type="compositionally biased region" description="Low complexity" evidence="2">
    <location>
        <begin position="466"/>
        <end position="487"/>
    </location>
</feature>
<keyword evidence="1" id="KW-0175">Coiled coil</keyword>
<feature type="compositionally biased region" description="Acidic residues" evidence="2">
    <location>
        <begin position="2715"/>
        <end position="2731"/>
    </location>
</feature>
<feature type="compositionally biased region" description="Polar residues" evidence="2">
    <location>
        <begin position="885"/>
        <end position="894"/>
    </location>
</feature>
<feature type="region of interest" description="Disordered" evidence="2">
    <location>
        <begin position="454"/>
        <end position="487"/>
    </location>
</feature>
<feature type="region of interest" description="Disordered" evidence="2">
    <location>
        <begin position="1089"/>
        <end position="1124"/>
    </location>
</feature>
<feature type="region of interest" description="Disordered" evidence="2">
    <location>
        <begin position="143"/>
        <end position="221"/>
    </location>
</feature>
<feature type="compositionally biased region" description="Basic and acidic residues" evidence="2">
    <location>
        <begin position="2743"/>
        <end position="2761"/>
    </location>
</feature>
<evidence type="ECO:0000313" key="4">
    <source>
        <dbReference type="Proteomes" id="UP000735302"/>
    </source>
</evidence>
<feature type="compositionally biased region" description="Basic residues" evidence="2">
    <location>
        <begin position="2882"/>
        <end position="2893"/>
    </location>
</feature>
<feature type="compositionally biased region" description="Acidic residues" evidence="2">
    <location>
        <begin position="2762"/>
        <end position="2777"/>
    </location>
</feature>
<feature type="compositionally biased region" description="Basic and acidic residues" evidence="2">
    <location>
        <begin position="1670"/>
        <end position="1685"/>
    </location>
</feature>
<feature type="compositionally biased region" description="Low complexity" evidence="2">
    <location>
        <begin position="3259"/>
        <end position="3270"/>
    </location>
</feature>
<accession>A0AAV4D440</accession>
<feature type="compositionally biased region" description="Low complexity" evidence="2">
    <location>
        <begin position="3211"/>
        <end position="3225"/>
    </location>
</feature>
<feature type="compositionally biased region" description="Basic and acidic residues" evidence="2">
    <location>
        <begin position="1395"/>
        <end position="1495"/>
    </location>
</feature>
<feature type="compositionally biased region" description="Polar residues" evidence="2">
    <location>
        <begin position="2975"/>
        <end position="2997"/>
    </location>
</feature>
<feature type="compositionally biased region" description="Basic residues" evidence="2">
    <location>
        <begin position="3239"/>
        <end position="3258"/>
    </location>
</feature>
<evidence type="ECO:0000256" key="2">
    <source>
        <dbReference type="SAM" id="MobiDB-lite"/>
    </source>
</evidence>
<feature type="region of interest" description="Disordered" evidence="2">
    <location>
        <begin position="2882"/>
        <end position="3089"/>
    </location>
</feature>
<feature type="compositionally biased region" description="Polar residues" evidence="2">
    <location>
        <begin position="2044"/>
        <end position="2059"/>
    </location>
</feature>
<feature type="region of interest" description="Disordered" evidence="2">
    <location>
        <begin position="1315"/>
        <end position="1599"/>
    </location>
</feature>
<feature type="compositionally biased region" description="Polar residues" evidence="2">
    <location>
        <begin position="172"/>
        <end position="191"/>
    </location>
</feature>
<feature type="region of interest" description="Disordered" evidence="2">
    <location>
        <begin position="2012"/>
        <end position="2132"/>
    </location>
</feature>
<feature type="region of interest" description="Disordered" evidence="2">
    <location>
        <begin position="2715"/>
        <end position="2861"/>
    </location>
</feature>
<feature type="region of interest" description="Disordered" evidence="2">
    <location>
        <begin position="2486"/>
        <end position="2554"/>
    </location>
</feature>
<feature type="compositionally biased region" description="Basic and acidic residues" evidence="2">
    <location>
        <begin position="398"/>
        <end position="409"/>
    </location>
</feature>
<feature type="compositionally biased region" description="Low complexity" evidence="2">
    <location>
        <begin position="2645"/>
        <end position="2660"/>
    </location>
</feature>
<feature type="compositionally biased region" description="Low complexity" evidence="2">
    <location>
        <begin position="3040"/>
        <end position="3050"/>
    </location>
</feature>
<feature type="compositionally biased region" description="Acidic residues" evidence="2">
    <location>
        <begin position="2787"/>
        <end position="2802"/>
    </location>
</feature>
<feature type="compositionally biased region" description="Basic and acidic residues" evidence="2">
    <location>
        <begin position="2528"/>
        <end position="2549"/>
    </location>
</feature>
<feature type="region of interest" description="Disordered" evidence="2">
    <location>
        <begin position="941"/>
        <end position="979"/>
    </location>
</feature>
<keyword evidence="4" id="KW-1185">Reference proteome</keyword>
<feature type="compositionally biased region" description="Polar residues" evidence="2">
    <location>
        <begin position="704"/>
        <end position="729"/>
    </location>
</feature>
<feature type="coiled-coil region" evidence="1">
    <location>
        <begin position="3603"/>
        <end position="3630"/>
    </location>
</feature>
<feature type="region of interest" description="Disordered" evidence="2">
    <location>
        <begin position="1839"/>
        <end position="1896"/>
    </location>
</feature>
<feature type="compositionally biased region" description="Basic and acidic residues" evidence="2">
    <location>
        <begin position="1375"/>
        <end position="1386"/>
    </location>
</feature>
<comment type="caution">
    <text evidence="3">The sequence shown here is derived from an EMBL/GenBank/DDBJ whole genome shotgun (WGS) entry which is preliminary data.</text>
</comment>
<feature type="compositionally biased region" description="Polar residues" evidence="2">
    <location>
        <begin position="1846"/>
        <end position="1874"/>
    </location>
</feature>
<feature type="compositionally biased region" description="Acidic residues" evidence="2">
    <location>
        <begin position="1716"/>
        <end position="1725"/>
    </location>
</feature>
<feature type="region of interest" description="Disordered" evidence="2">
    <location>
        <begin position="339"/>
        <end position="360"/>
    </location>
</feature>
<feature type="region of interest" description="Disordered" evidence="2">
    <location>
        <begin position="788"/>
        <end position="850"/>
    </location>
</feature>
<feature type="region of interest" description="Disordered" evidence="2">
    <location>
        <begin position="385"/>
        <end position="439"/>
    </location>
</feature>
<feature type="compositionally biased region" description="Polar residues" evidence="2">
    <location>
        <begin position="202"/>
        <end position="216"/>
    </location>
</feature>
<proteinExistence type="predicted"/>
<feature type="region of interest" description="Disordered" evidence="2">
    <location>
        <begin position="3119"/>
        <end position="3347"/>
    </location>
</feature>
<evidence type="ECO:0000256" key="1">
    <source>
        <dbReference type="SAM" id="Coils"/>
    </source>
</evidence>
<feature type="compositionally biased region" description="Low complexity" evidence="2">
    <location>
        <begin position="2488"/>
        <end position="2501"/>
    </location>
</feature>
<feature type="compositionally biased region" description="Basic and acidic residues" evidence="2">
    <location>
        <begin position="1505"/>
        <end position="1599"/>
    </location>
</feature>
<feature type="compositionally biased region" description="Pro residues" evidence="2">
    <location>
        <begin position="151"/>
        <end position="169"/>
    </location>
</feature>
<feature type="region of interest" description="Disordered" evidence="2">
    <location>
        <begin position="2361"/>
        <end position="2397"/>
    </location>
</feature>
<feature type="compositionally biased region" description="Basic residues" evidence="2">
    <location>
        <begin position="2846"/>
        <end position="2861"/>
    </location>
</feature>
<dbReference type="EMBL" id="BLXT01007365">
    <property type="protein sequence ID" value="GFO38909.1"/>
    <property type="molecule type" value="Genomic_DNA"/>
</dbReference>
<feature type="compositionally biased region" description="Polar residues" evidence="2">
    <location>
        <begin position="2579"/>
        <end position="2589"/>
    </location>
</feature>
<feature type="compositionally biased region" description="Polar residues" evidence="2">
    <location>
        <begin position="2363"/>
        <end position="2395"/>
    </location>
</feature>
<feature type="region of interest" description="Disordered" evidence="2">
    <location>
        <begin position="2572"/>
        <end position="2680"/>
    </location>
</feature>
<feature type="region of interest" description="Disordered" evidence="2">
    <location>
        <begin position="871"/>
        <end position="912"/>
    </location>
</feature>
<evidence type="ECO:0008006" key="5">
    <source>
        <dbReference type="Google" id="ProtNLM"/>
    </source>
</evidence>
<feature type="compositionally biased region" description="Basic and acidic residues" evidence="2">
    <location>
        <begin position="643"/>
        <end position="675"/>
    </location>
</feature>
<feature type="compositionally biased region" description="Basic and acidic residues" evidence="2">
    <location>
        <begin position="3157"/>
        <end position="3166"/>
    </location>
</feature>
<feature type="compositionally biased region" description="Polar residues" evidence="2">
    <location>
        <begin position="1110"/>
        <end position="1119"/>
    </location>
</feature>
<name>A0AAV4D440_9GAST</name>
<dbReference type="Proteomes" id="UP000735302">
    <property type="component" value="Unassembled WGS sequence"/>
</dbReference>
<feature type="compositionally biased region" description="Low complexity" evidence="2">
    <location>
        <begin position="3317"/>
        <end position="3326"/>
    </location>
</feature>
<gene>
    <name evidence="3" type="ORF">PoB_006541400</name>
</gene>
<sequence>MWPKDCNPWTRYNEKKNMKGMGSYGKSKFGVYLNRYFDVEVKHAYLNGSSSDVHEIAVVKYFTGKCKPLNIGNVLSKKNNGVDVEPTPNYDSHISSVPPSLDESTYVQKQKSEIYLYEYDEQCEPCRRPRQCLPHAIIKIKKKPLPQKTVQPPPAPSVPQGPNPSPAEPTIPVTNTSIPSSSKAESSFTHVSKQKSADIQAMRTTVHASKDPLSSGTERRPCKMDAADVNKVTSKEDKQSKKVSFINEVDERRREEMRNSYLQRLSLAKATVQAEQSKELNSLQVLPNLLPQQTSVQHNQNILLKTNAFQEVAGRKDPLSGSLPRTQLDNAELASDSFNLKSGIQPPASSVSSLNETAKSTVGVLPNKRIDPRLMRSVSNPVAKVSSTALDPRLARLSVDEKQRAERSPEPPGKAQDTSKGPRFLPDSSKSALKHGSIPVSEFKKRMSYSEYKKLKKDSQAKNTPSSSGSSSAQTDTSFHTTSSVSTSKSLALPMPITFMDVSKLPPKPSAPSKADVSVDKTLVPLPSFYKEYTPDDQPSSSEVDFDMFQSPVLDIRKHSSSSQAKKSVTSKKPLLPLPVFNSDGSISNVLRGFVDGSITEIKTPSPAESQQKPSNKLLIKPELVKNIAKNLLKNVASVSETVKQRDKTSRKREGGTNDSTKEREERKPEGEDNLKNLTMSKGKSNEKIVQGMSKGFQKCSDGIQRNASSQRDQVSADSSQENESSTSLKGEGTKSDFKLAEKVECETIREENGSSHKGLPTNKKSNVKERLSVPPLPLIPFLVSDDREEDCNQPRKCAGQQEEISKLSVESGPEPGNAQDQEEIPETVPECSHPNMPESPTFDMLSTGMWLAPGEPHHCAVNLSATLTSPSEISQPKVSGFESAPSTSGWEDNSSAEKSDDVSSSQPEAQNAVTCVSHMIDRESETVNTNPFIATHCEKTTAASSNSPGRERQMEASSSSSVEHHLAENFKNNQSVSEEAVVTTDRPSCDAQSVAREEEEQCHAACRTLKELGFVDILQVMNNESYQPCTVVVDCIKAVNDNYPLDTCQTCRDWLPRESLVHIRTVCDFEPCSNHGLCESDEPYGASSDSLSCHDERPSAATHMDADSPSANAQQQGPPASEVHRGTNVIWNVSEADLVDRLPGRIVTPHGQNTNTATSSFASVSWGGAERAENMTQQYANFPPREAKQGSFVKSMASSTINPTEAQKTSISSYPDLKQRVENQSIWNTSSSKPKALDSAGSGSDVSQMVTKDLTANVDVSGNACVNISKSAGNREGVVVSNAVSVAAHHVSSTKEMSLRSSPLCSAKPVLAQRTAASEGSSQDIRRREAPDTVLCSDDSTKGSSEQGRGSVKEPGAKYGDSVRPAYPDSVGKVAKESMAKEHWKSTGTPESNDNLKQKEQRRDILMQVLKQKEKVQKHLEHDIRKACRKENMLGKRQSSGKDKVKQNGNEDIRGKFDSSNHKRKEIRSERYEKQKDPRYKQTNKERDPEKSWAEAKSQGYDQRSNEKFTKDKGRQGHSERERSPEKRSVLEKKSHNRKSSEEYRARYERNKRENERKADRTKENVNQRDRKEDRRDYLQRDNRTEAQVKDLERRKSSEDVRIATLAGRHEQEILNTSKDKTETKISEISMCRELAQHGPLQQNAWSEDIVSTAVPEKTQSMENVSGKYGKETTIEHSGEENSVEKGAIIESVTKSKEPSFQDSITKQSSSDSHDPDDGDDDEFGAPKKIIQPVKKKIVINLPQSTPRGVSTELFTTMDKSVSTAHTTVTHTLSPAVAQAFGSQFHPQVSSHHDSSLPPMSGCLKTSESSMYPESIDSKYDATQALSIFVPKTCPDDNPCDELYSPSNPTTEDQPSFDNVHQNSTPLHMQLTENKSESENEPSLEYPKNYSCPPRQTSETRNIFSLYAAPGLSARISPADVDSNEYGDIDYRQTNPANKQVSSWQKNSSLYGNYNSFPIPEPIQYGAGMSEKSVPPSAMSDSHHRFREQNIYESSHMGFWRGPEKFEPYDYGDKDYRLQHSHNPPFLTKQMQNYGVDPERSENSFNIFSNVSGGNSMSDGYDHCPQNGNKPNSKSDQEDNWTQSNMSGSSSNQHSPPQYPVHDQLCREPDHSTDHGLATGNDPDTEKDVSETSATLQMMLPEMFGPASHRQKCQSILKAFSKCKPAATAKASSTDKDKRDIQYDSDKAEITKQSFISSRLPQSSTGTVSHKEFSSVEKLKEILANVHKNAAAPQTKQSEKIDSFVQKQVGNQDMVSERDGLLPHASGREDEPVLEKADSIIKESIGSQSLSSPSINMAANTPEGSSPHLRAATAQIVDHIDQFVQHIPNLSTLELKKILGHFKEKMEARVAGADSEAVTASAKENISNPQRSCSQQVPLGQSQNKSPVGSSSTPFLPFGQEEICAPTLDAQSSVKKDDFSTVEISSKSTSLDSELIELQDNTVVAGSRSSEKKATPDNAIVPGQKVVANNRDDILPDSTSALLDVPSSTTSFSDSQCSTSKHSLVDYDGSGSDDNDHTVQVSSSYPKDNKRSPVHHAVKEADDSESRHNAKFNSATESDIFVLNKNILEKEDQRKPSTGETVVSTSSDEMCETLVETPPDDKNPKSSTNINAAYRRPAEKVALRHTVGENENSNLSDMLEKKLSQSSSSRAIVVDSSSSTNESPVVTKPSQSSNTASVTAGTKSKVYLKDVPMDILSYARDKILHDLNELIDLDTNPDESCQPEDSEEPLGDLKKTKIVSSEQKDPEKPSDDLENVKLDSDTDQTTEDGEIKDDENDLSHSSGGRDEEDTIVDLSDLDEDNKQEVSSSTPAKICKKTDTVFNKRQQSESDKDVIAVSSENECNHQKRPNQTRKRTTRGKFCKRNSSALTLSPTLIEKCKEKLKKKRTRRKIRLDRDVNIPGMKYSDISEASSGKEDEDKHSRHAVALGHRPGPQALNKSSTTARKKRKPKASPVRYPQEDKVEKAGLERRYDNSLPTNTVRNQYCSDSESNSSFVTKTHMPKKMSSKQRGEYSPILSSPESRDAESSFTPGRDFDLVDSNSTSLSISGSNQGQDKPYSPDLSPANLLKSTTVSPKRKRKISLQSKSSDENISIIPSVPKKRVMSKVCKLLDSQKDFSLKKLRESRSTSRSKNKEDKSKSPSEQSRAKRNSSPGGFRVEKARDRRSTSSGTYRICKGSSVEPSGANRNCSSGSLRSHSSRHRLSLSRDSDQSLSSASDRSSPGLSRSKRRRNPGPYKGQSRRKSRSRSRSKVRRRHSRSSSYSPYRSPSRPKNRYGSPVERKSGQYRNTSPASRRKRRDNHSPVSNHDYDRYERRSSTSSQSPNRSVTFRRSDSHRKHSNERSPQLCATFSNNELDYYTSRGPQRKNNTVWKDLPTYSFDFSTNKGVSEGTAKKDVDRMGLDYFTTRKERNSIPNPFSEDTSDKRVVQLVTPEPELSSFEDLMREHEKQRERRLNPSNVTIEKLIITHFGAIIPEQIKDAFPFPLTTSITHDSKGNLRSEEDRQQFASGIVEAFGLAMGLPHNSVNTASINFSSKCFDKEPTEKQLEEFADQQVLLEVNVIKQCQAFLQASVKSMPEETMLQEKTLEQAKLQAEILLMQAKQDKDSSQSLEELERKLSDVKEECEHLMQACVKHKQLEANNKDQTGQSDFPEPDIPEALRLPTTDFEFHKPSYPILQGKVKSELEALLDQVAGDILELYKCPGFGRPHFRVPDLLLLKEEKQSLYALCGTPLILNMPIPKKPFSLLLKIRVELESLGPEVRDSPEGMKLLTERSNLLGNFVITMKASRITKLKTKVRQFDCCSDYLHEVLGSEGLEKLKVFETYLQALRWHYRVLDQENKCKTNLTSWNATFADRVGAKVSSQPARDLGTSLVKSLSPTTDALAWQR</sequence>
<feature type="compositionally biased region" description="Basic and acidic residues" evidence="2">
    <location>
        <begin position="3307"/>
        <end position="3316"/>
    </location>
</feature>
<protein>
    <recommendedName>
        <fullName evidence="5">USP domain-containing protein</fullName>
    </recommendedName>
</protein>
<feature type="compositionally biased region" description="Basic and acidic residues" evidence="2">
    <location>
        <begin position="2617"/>
        <end position="2629"/>
    </location>
</feature>
<feature type="compositionally biased region" description="Low complexity" evidence="2">
    <location>
        <begin position="2084"/>
        <end position="2097"/>
    </location>
</feature>
<feature type="compositionally biased region" description="Basic and acidic residues" evidence="2">
    <location>
        <begin position="2105"/>
        <end position="2115"/>
    </location>
</feature>
<reference evidence="3 4" key="1">
    <citation type="journal article" date="2021" name="Elife">
        <title>Chloroplast acquisition without the gene transfer in kleptoplastic sea slugs, Plakobranchus ocellatus.</title>
        <authorList>
            <person name="Maeda T."/>
            <person name="Takahashi S."/>
            <person name="Yoshida T."/>
            <person name="Shimamura S."/>
            <person name="Takaki Y."/>
            <person name="Nagai Y."/>
            <person name="Toyoda A."/>
            <person name="Suzuki Y."/>
            <person name="Arimoto A."/>
            <person name="Ishii H."/>
            <person name="Satoh N."/>
            <person name="Nishiyama T."/>
            <person name="Hasebe M."/>
            <person name="Maruyama T."/>
            <person name="Minagawa J."/>
            <person name="Obokata J."/>
            <person name="Shigenobu S."/>
        </authorList>
    </citation>
    <scope>NUCLEOTIDE SEQUENCE [LARGE SCALE GENOMIC DNA]</scope>
</reference>
<feature type="region of interest" description="Disordered" evidence="2">
    <location>
        <begin position="639"/>
        <end position="773"/>
    </location>
</feature>
<feature type="region of interest" description="Disordered" evidence="2">
    <location>
        <begin position="1658"/>
        <end position="1729"/>
    </location>
</feature>